<keyword evidence="1" id="KW-0378">Hydrolase</keyword>
<evidence type="ECO:0000313" key="2">
    <source>
        <dbReference type="Proteomes" id="UP000598971"/>
    </source>
</evidence>
<proteinExistence type="predicted"/>
<dbReference type="InterPro" id="IPR024653">
    <property type="entry name" value="Peptidase_M10/M27/M57"/>
</dbReference>
<sequence>MKFNFRSLFICTALSTVLFSCQKTDKTVPSSTNVISSEVLAKIADKGFSTDGVMVANGGYIVENDIFLSNEDLAKPLAQGPNLRVGDEEQYHTTLLVTRLPRVITVSISGFADPVFSLATDSAIARYNKLGLKLTFQRVASGGNIQIIGADLGGGGVLGQSSGFPTAAGNPASPITLNSRAGTFGTNPSVQWMTTIIAHELGHTIGFRHTDYKNRKYSCGGFKYNEGQSTVGAIWIPGTPKTGDPNSWMLACTDGTNRPFNANDIIALNYLYK</sequence>
<accession>A0A8J8FH66</accession>
<dbReference type="Gene3D" id="3.40.390.10">
    <property type="entry name" value="Collagenase (Catalytic Domain)"/>
    <property type="match status" value="1"/>
</dbReference>
<dbReference type="PROSITE" id="PS51257">
    <property type="entry name" value="PROKAR_LIPOPROTEIN"/>
    <property type="match status" value="1"/>
</dbReference>
<comment type="caution">
    <text evidence="1">The sequence shown here is derived from an EMBL/GenBank/DDBJ whole genome shotgun (WGS) entry which is preliminary data.</text>
</comment>
<gene>
    <name evidence="1" type="ORF">GD597_12475</name>
</gene>
<evidence type="ECO:0000313" key="1">
    <source>
        <dbReference type="EMBL" id="NNV56279.1"/>
    </source>
</evidence>
<dbReference type="EMBL" id="WHPF01000008">
    <property type="protein sequence ID" value="NNV56279.1"/>
    <property type="molecule type" value="Genomic_DNA"/>
</dbReference>
<protein>
    <submittedName>
        <fullName evidence="1">Protease</fullName>
    </submittedName>
</protein>
<reference evidence="1" key="1">
    <citation type="submission" date="2019-10" db="EMBL/GenBank/DDBJ databases">
        <title>Draft genome sequence of Panacibacter sp. KCS-6.</title>
        <authorList>
            <person name="Yim K.J."/>
        </authorList>
    </citation>
    <scope>NUCLEOTIDE SEQUENCE</scope>
    <source>
        <strain evidence="1">KCS-6</strain>
    </source>
</reference>
<dbReference type="GO" id="GO:0006508">
    <property type="term" value="P:proteolysis"/>
    <property type="evidence" value="ECO:0007669"/>
    <property type="project" value="UniProtKB-KW"/>
</dbReference>
<dbReference type="SUPFAM" id="SSF55486">
    <property type="entry name" value="Metalloproteases ('zincins'), catalytic domain"/>
    <property type="match status" value="1"/>
</dbReference>
<dbReference type="InterPro" id="IPR024079">
    <property type="entry name" value="MetalloPept_cat_dom_sf"/>
</dbReference>
<name>A0A8J8FH66_9BACT</name>
<dbReference type="RefSeq" id="WP_171608219.1">
    <property type="nucleotide sequence ID" value="NZ_WHPF01000008.1"/>
</dbReference>
<organism evidence="1 2">
    <name type="scientific">Limnovirga soli</name>
    <dbReference type="NCBI Taxonomy" id="2656915"/>
    <lineage>
        <taxon>Bacteria</taxon>
        <taxon>Pseudomonadati</taxon>
        <taxon>Bacteroidota</taxon>
        <taxon>Chitinophagia</taxon>
        <taxon>Chitinophagales</taxon>
        <taxon>Chitinophagaceae</taxon>
        <taxon>Limnovirga</taxon>
    </lineage>
</organism>
<keyword evidence="1" id="KW-0645">Protease</keyword>
<dbReference type="Proteomes" id="UP000598971">
    <property type="component" value="Unassembled WGS sequence"/>
</dbReference>
<dbReference type="AlphaFoldDB" id="A0A8J8FH66"/>
<keyword evidence="2" id="KW-1185">Reference proteome</keyword>
<dbReference type="Pfam" id="PF12388">
    <property type="entry name" value="Peptidase_M57"/>
    <property type="match status" value="1"/>
</dbReference>
<dbReference type="GO" id="GO:0008237">
    <property type="term" value="F:metallopeptidase activity"/>
    <property type="evidence" value="ECO:0007669"/>
    <property type="project" value="InterPro"/>
</dbReference>